<dbReference type="AlphaFoldDB" id="A0A0P7YEG5"/>
<organism evidence="1 2">
    <name type="scientific">Algoriphagus marincola HL-49</name>
    <dbReference type="NCBI Taxonomy" id="1305737"/>
    <lineage>
        <taxon>Bacteria</taxon>
        <taxon>Pseudomonadati</taxon>
        <taxon>Bacteroidota</taxon>
        <taxon>Cytophagia</taxon>
        <taxon>Cytophagales</taxon>
        <taxon>Cyclobacteriaceae</taxon>
        <taxon>Algoriphagus</taxon>
    </lineage>
</organism>
<dbReference type="OrthoDB" id="9903008at2"/>
<dbReference type="STRING" id="1305737.GCA_000526355_02638"/>
<evidence type="ECO:0000313" key="1">
    <source>
        <dbReference type="EMBL" id="KPQ19305.1"/>
    </source>
</evidence>
<dbReference type="Proteomes" id="UP000050421">
    <property type="component" value="Unassembled WGS sequence"/>
</dbReference>
<name>A0A0P7YEG5_9BACT</name>
<accession>A0A0P7YEG5</accession>
<dbReference type="PATRIC" id="fig|1305737.6.peg.1314"/>
<protein>
    <submittedName>
        <fullName evidence="1">Uncharacterized protein</fullName>
    </submittedName>
</protein>
<gene>
    <name evidence="1" type="ORF">HLUCCX10_03195</name>
</gene>
<evidence type="ECO:0000313" key="2">
    <source>
        <dbReference type="Proteomes" id="UP000050421"/>
    </source>
</evidence>
<sequence>METLCYEDVKSSKLIAGFPGEGNLVVSILFDMDETGQVKETKTEISGDYQNSSYNFYTATKKTILPIRISSSHEEIIQLPDSIKQAKQGMSDESKLDMYLKLKADLEKEGLI</sequence>
<proteinExistence type="predicted"/>
<reference evidence="1 2" key="1">
    <citation type="submission" date="2015-09" db="EMBL/GenBank/DDBJ databases">
        <title>Identification and resolution of microdiversity through metagenomic sequencing of parallel consortia.</title>
        <authorList>
            <person name="Nelson W.C."/>
            <person name="Romine M.F."/>
            <person name="Lindemann S.R."/>
        </authorList>
    </citation>
    <scope>NUCLEOTIDE SEQUENCE [LARGE SCALE GENOMIC DNA]</scope>
    <source>
        <strain evidence="1">HL-49</strain>
    </source>
</reference>
<comment type="caution">
    <text evidence="1">The sequence shown here is derived from an EMBL/GenBank/DDBJ whole genome shotgun (WGS) entry which is preliminary data.</text>
</comment>
<dbReference type="EMBL" id="LJXT01000012">
    <property type="protein sequence ID" value="KPQ19305.1"/>
    <property type="molecule type" value="Genomic_DNA"/>
</dbReference>